<evidence type="ECO:0000256" key="3">
    <source>
        <dbReference type="ARBA" id="ARBA00023054"/>
    </source>
</evidence>
<keyword evidence="8" id="KW-0282">Flagellum</keyword>
<dbReference type="InterPro" id="IPR040026">
    <property type="entry name" value="FliD"/>
</dbReference>
<dbReference type="AlphaFoldDB" id="A0A1H1VIF4"/>
<evidence type="ECO:0000313" key="8">
    <source>
        <dbReference type="EMBL" id="SDS84151.1"/>
    </source>
</evidence>
<comment type="subcellular location">
    <subcellularLocation>
        <location evidence="5">Secreted</location>
    </subcellularLocation>
    <subcellularLocation>
        <location evidence="5">Bacterial flagellum</location>
    </subcellularLocation>
</comment>
<evidence type="ECO:0000259" key="6">
    <source>
        <dbReference type="Pfam" id="PF02465"/>
    </source>
</evidence>
<name>A0A1H1VIF4_9MICO</name>
<dbReference type="RefSeq" id="WP_060923203.1">
    <property type="nucleotide sequence ID" value="NZ_LT629770.1"/>
</dbReference>
<evidence type="ECO:0000256" key="1">
    <source>
        <dbReference type="ARBA" id="ARBA00009764"/>
    </source>
</evidence>
<comment type="function">
    <text evidence="5">Required for morphogenesis and for the elongation of the flagellar filament by facilitating polymerization of the flagellin monomers at the tip of growing filament. Forms a capping structure, which prevents flagellin subunits (transported through the central channel of the flagellum) from leaking out without polymerization at the distal end.</text>
</comment>
<keyword evidence="5" id="KW-0964">Secreted</keyword>
<dbReference type="EMBL" id="LT629770">
    <property type="protein sequence ID" value="SDS84151.1"/>
    <property type="molecule type" value="Genomic_DNA"/>
</dbReference>
<dbReference type="GO" id="GO:0071973">
    <property type="term" value="P:bacterial-type flagellum-dependent cell motility"/>
    <property type="evidence" value="ECO:0007669"/>
    <property type="project" value="TreeGrafter"/>
</dbReference>
<dbReference type="GO" id="GO:0005576">
    <property type="term" value="C:extracellular region"/>
    <property type="evidence" value="ECO:0007669"/>
    <property type="project" value="UniProtKB-SubCell"/>
</dbReference>
<evidence type="ECO:0000313" key="9">
    <source>
        <dbReference type="Proteomes" id="UP000182126"/>
    </source>
</evidence>
<dbReference type="GeneID" id="36299634"/>
<dbReference type="Pfam" id="PF07195">
    <property type="entry name" value="FliD_C"/>
    <property type="match status" value="1"/>
</dbReference>
<gene>
    <name evidence="8" type="ORF">SAMN04489809_2814</name>
</gene>
<feature type="domain" description="Flagellar hook-associated protein 2 N-terminal" evidence="6">
    <location>
        <begin position="10"/>
        <end position="105"/>
    </location>
</feature>
<dbReference type="GO" id="GO:0007155">
    <property type="term" value="P:cell adhesion"/>
    <property type="evidence" value="ECO:0007669"/>
    <property type="project" value="InterPro"/>
</dbReference>
<evidence type="ECO:0000256" key="2">
    <source>
        <dbReference type="ARBA" id="ARBA00011255"/>
    </source>
</evidence>
<dbReference type="PANTHER" id="PTHR30288">
    <property type="entry name" value="FLAGELLAR CAP/ASSEMBLY PROTEIN FLID"/>
    <property type="match status" value="1"/>
</dbReference>
<proteinExistence type="inferred from homology"/>
<protein>
    <recommendedName>
        <fullName evidence="5">Flagellar hook-associated protein 2</fullName>
        <shortName evidence="5">HAP2</shortName>
    </recommendedName>
    <alternativeName>
        <fullName evidence="5">Flagellar cap protein</fullName>
    </alternativeName>
</protein>
<reference evidence="8 9" key="1">
    <citation type="submission" date="2016-10" db="EMBL/GenBank/DDBJ databases">
        <authorList>
            <person name="de Groot N.N."/>
        </authorList>
    </citation>
    <scope>NUCLEOTIDE SEQUENCE [LARGE SCALE GENOMIC DNA]</scope>
    <source>
        <strain evidence="8 9">DSM 15019</strain>
    </source>
</reference>
<dbReference type="GO" id="GO:0009424">
    <property type="term" value="C:bacterial-type flagellum hook"/>
    <property type="evidence" value="ECO:0007669"/>
    <property type="project" value="UniProtKB-UniRule"/>
</dbReference>
<keyword evidence="8" id="KW-0969">Cilium</keyword>
<dbReference type="Proteomes" id="UP000182126">
    <property type="component" value="Chromosome I"/>
</dbReference>
<dbReference type="Pfam" id="PF07196">
    <property type="entry name" value="Flagellin_IN"/>
    <property type="match status" value="1"/>
</dbReference>
<keyword evidence="3" id="KW-0175">Coiled coil</keyword>
<evidence type="ECO:0000256" key="5">
    <source>
        <dbReference type="RuleBase" id="RU362066"/>
    </source>
</evidence>
<comment type="similarity">
    <text evidence="1 5">Belongs to the FliD family.</text>
</comment>
<accession>A0A1H1VIF4</accession>
<dbReference type="InterPro" id="IPR010810">
    <property type="entry name" value="Flagellin_hook_IN_motif"/>
</dbReference>
<sequence length="462" mass="48082">MSLSLDGLVSGLKTTEVIKALMDVHAIPRTLLKAKIDDKNVVMTQLRTLNTAVQNLAAAAEKAAAPGGLDRFTGSASSESVKVALRTGAAPVSTDIVVDRLAQAHTVVSASATRWPADPPVLTLEDSTGKRVQAQADSTSMQDIAQAINDADTGVLATAVPAGKDADGTPVYRLQLRAEESGEAGRFRVYAGDLAAVAAGTATDVSAEPGAAVIATGTDAQLRLWAGTAAEQVITSSGNTFTDLFEGVDVTVSTVSTTPVTVTVAVDGEARTKASGEFIALLTDIFTRIDNGSKATVAAGQGEKTTLGVFTGDSTIRGLRTALADAVQHPVDGVSPSTIGISTDMYGKLTFDEEKFSEALAKDPAAVGALFSAVAARVEQTATSYSDKYDGLLTSRITGQESEVKSLGEQMERWDVRLAQRKASLERTYARLEVMLSQMQSQSSYLASQINALPSSRSGSDS</sequence>
<dbReference type="Pfam" id="PF02465">
    <property type="entry name" value="FliD_N"/>
    <property type="match status" value="1"/>
</dbReference>
<dbReference type="InterPro" id="IPR010809">
    <property type="entry name" value="FliD_C"/>
</dbReference>
<keyword evidence="4 5" id="KW-0975">Bacterial flagellum</keyword>
<feature type="domain" description="Flagellar hook-associated protein 2 C-terminal" evidence="7">
    <location>
        <begin position="233"/>
        <end position="441"/>
    </location>
</feature>
<dbReference type="PANTHER" id="PTHR30288:SF0">
    <property type="entry name" value="FLAGELLAR HOOK-ASSOCIATED PROTEIN 2"/>
    <property type="match status" value="1"/>
</dbReference>
<keyword evidence="8" id="KW-0966">Cell projection</keyword>
<evidence type="ECO:0000256" key="4">
    <source>
        <dbReference type="ARBA" id="ARBA00023143"/>
    </source>
</evidence>
<dbReference type="GO" id="GO:0009421">
    <property type="term" value="C:bacterial-type flagellum filament cap"/>
    <property type="evidence" value="ECO:0007669"/>
    <property type="project" value="InterPro"/>
</dbReference>
<dbReference type="InterPro" id="IPR003481">
    <property type="entry name" value="FliD_N"/>
</dbReference>
<evidence type="ECO:0000259" key="7">
    <source>
        <dbReference type="Pfam" id="PF07195"/>
    </source>
</evidence>
<organism evidence="8 9">
    <name type="scientific">Microbacterium paraoxydans</name>
    <dbReference type="NCBI Taxonomy" id="199592"/>
    <lineage>
        <taxon>Bacteria</taxon>
        <taxon>Bacillati</taxon>
        <taxon>Actinomycetota</taxon>
        <taxon>Actinomycetes</taxon>
        <taxon>Micrococcales</taxon>
        <taxon>Microbacteriaceae</taxon>
        <taxon>Microbacterium</taxon>
    </lineage>
</organism>
<comment type="subunit">
    <text evidence="2 5">Homopentamer.</text>
</comment>
<dbReference type="eggNOG" id="COG1345">
    <property type="taxonomic scope" value="Bacteria"/>
</dbReference>